<dbReference type="AlphaFoldDB" id="A0A2P2L0E5"/>
<protein>
    <submittedName>
        <fullName evidence="1">Uncharacterized protein</fullName>
    </submittedName>
</protein>
<proteinExistence type="predicted"/>
<evidence type="ECO:0000313" key="1">
    <source>
        <dbReference type="EMBL" id="MBX11416.1"/>
    </source>
</evidence>
<dbReference type="EMBL" id="GGEC01030932">
    <property type="protein sequence ID" value="MBX11416.1"/>
    <property type="molecule type" value="Transcribed_RNA"/>
</dbReference>
<sequence length="64" mass="7849">MLHVWWSSSNSRSALQYRRLTVIFQDACKRFKLFVGIKLHLTIMYYWQFKLRAWWLGFVCVCIC</sequence>
<reference evidence="1" key="1">
    <citation type="submission" date="2018-02" db="EMBL/GenBank/DDBJ databases">
        <title>Rhizophora mucronata_Transcriptome.</title>
        <authorList>
            <person name="Meera S.P."/>
            <person name="Sreeshan A."/>
            <person name="Augustine A."/>
        </authorList>
    </citation>
    <scope>NUCLEOTIDE SEQUENCE</scope>
    <source>
        <tissue evidence="1">Leaf</tissue>
    </source>
</reference>
<organism evidence="1">
    <name type="scientific">Rhizophora mucronata</name>
    <name type="common">Asiatic mangrove</name>
    <dbReference type="NCBI Taxonomy" id="61149"/>
    <lineage>
        <taxon>Eukaryota</taxon>
        <taxon>Viridiplantae</taxon>
        <taxon>Streptophyta</taxon>
        <taxon>Embryophyta</taxon>
        <taxon>Tracheophyta</taxon>
        <taxon>Spermatophyta</taxon>
        <taxon>Magnoliopsida</taxon>
        <taxon>eudicotyledons</taxon>
        <taxon>Gunneridae</taxon>
        <taxon>Pentapetalae</taxon>
        <taxon>rosids</taxon>
        <taxon>fabids</taxon>
        <taxon>Malpighiales</taxon>
        <taxon>Rhizophoraceae</taxon>
        <taxon>Rhizophora</taxon>
    </lineage>
</organism>
<accession>A0A2P2L0E5</accession>
<name>A0A2P2L0E5_RHIMU</name>